<accession>M0B5N6</accession>
<keyword evidence="2 5" id="KW-0812">Transmembrane</keyword>
<organism evidence="7 8">
    <name type="scientific">Natrialba chahannaoensis JCM 10990</name>
    <dbReference type="NCBI Taxonomy" id="1227492"/>
    <lineage>
        <taxon>Archaea</taxon>
        <taxon>Methanobacteriati</taxon>
        <taxon>Methanobacteriota</taxon>
        <taxon>Stenosarchaea group</taxon>
        <taxon>Halobacteria</taxon>
        <taxon>Halobacteriales</taxon>
        <taxon>Natrialbaceae</taxon>
        <taxon>Natrialba</taxon>
    </lineage>
</organism>
<dbReference type="STRING" id="1227492.C482_00375"/>
<dbReference type="GO" id="GO:0004252">
    <property type="term" value="F:serine-type endopeptidase activity"/>
    <property type="evidence" value="ECO:0007669"/>
    <property type="project" value="InterPro"/>
</dbReference>
<evidence type="ECO:0000313" key="7">
    <source>
        <dbReference type="EMBL" id="ELZ06231.1"/>
    </source>
</evidence>
<evidence type="ECO:0000256" key="3">
    <source>
        <dbReference type="ARBA" id="ARBA00022989"/>
    </source>
</evidence>
<feature type="transmembrane region" description="Helical" evidence="5">
    <location>
        <begin position="123"/>
        <end position="141"/>
    </location>
</feature>
<keyword evidence="8" id="KW-1185">Reference proteome</keyword>
<proteinExistence type="predicted"/>
<sequence length="211" mass="22872">MWRTLRRSPATVAFLVIAWSLYAGRLVVTHQFGQEAAHSLFVVRDTHLQYVWTWLTAPFGHGNVVHLVVNSLFAASIGPTAERTFGSKLTSVGFLVSGLLAASLGTVLVVAVRNPFLSDPVTAAALGSSMGLFGLVGMVCERYRSHVVPLPGLQRAGVRNQTFFWLLLGVSVLGMLVDLWTSMADVSVPGLGHHFHLVGLLVGWVLSREVR</sequence>
<comment type="subcellular location">
    <subcellularLocation>
        <location evidence="1">Membrane</location>
        <topology evidence="1">Multi-pass membrane protein</topology>
    </subcellularLocation>
</comment>
<evidence type="ECO:0000256" key="2">
    <source>
        <dbReference type="ARBA" id="ARBA00022692"/>
    </source>
</evidence>
<dbReference type="AlphaFoldDB" id="M0B5N6"/>
<keyword evidence="4 5" id="KW-0472">Membrane</keyword>
<dbReference type="RefSeq" id="WP_006165284.1">
    <property type="nucleotide sequence ID" value="NZ_AOIN01000008.1"/>
</dbReference>
<dbReference type="PANTHER" id="PTHR43066">
    <property type="entry name" value="RHOMBOID-RELATED PROTEIN"/>
    <property type="match status" value="1"/>
</dbReference>
<dbReference type="GO" id="GO:0016020">
    <property type="term" value="C:membrane"/>
    <property type="evidence" value="ECO:0007669"/>
    <property type="project" value="UniProtKB-SubCell"/>
</dbReference>
<feature type="transmembrane region" description="Helical" evidence="5">
    <location>
        <begin position="53"/>
        <end position="77"/>
    </location>
</feature>
<evidence type="ECO:0000256" key="5">
    <source>
        <dbReference type="SAM" id="Phobius"/>
    </source>
</evidence>
<feature type="domain" description="Peptidase S54 rhomboid" evidence="6">
    <location>
        <begin position="50"/>
        <end position="207"/>
    </location>
</feature>
<dbReference type="InterPro" id="IPR022764">
    <property type="entry name" value="Peptidase_S54_rhomboid_dom"/>
</dbReference>
<comment type="caution">
    <text evidence="7">The sequence shown here is derived from an EMBL/GenBank/DDBJ whole genome shotgun (WGS) entry which is preliminary data.</text>
</comment>
<dbReference type="OrthoDB" id="350685at2157"/>
<name>M0B5N6_9EURY</name>
<dbReference type="Pfam" id="PF01694">
    <property type="entry name" value="Rhomboid"/>
    <property type="match status" value="1"/>
</dbReference>
<evidence type="ECO:0000259" key="6">
    <source>
        <dbReference type="Pfam" id="PF01694"/>
    </source>
</evidence>
<reference evidence="7 8" key="1">
    <citation type="journal article" date="2014" name="PLoS Genet.">
        <title>Phylogenetically driven sequencing of extremely halophilic archaea reveals strategies for static and dynamic osmo-response.</title>
        <authorList>
            <person name="Becker E.A."/>
            <person name="Seitzer P.M."/>
            <person name="Tritt A."/>
            <person name="Larsen D."/>
            <person name="Krusor M."/>
            <person name="Yao A.I."/>
            <person name="Wu D."/>
            <person name="Madern D."/>
            <person name="Eisen J.A."/>
            <person name="Darling A.E."/>
            <person name="Facciotti M.T."/>
        </authorList>
    </citation>
    <scope>NUCLEOTIDE SEQUENCE [LARGE SCALE GENOMIC DNA]</scope>
    <source>
        <strain evidence="7 8">JCM 10990</strain>
    </source>
</reference>
<dbReference type="PATRIC" id="fig|1227492.4.peg.56"/>
<evidence type="ECO:0000313" key="8">
    <source>
        <dbReference type="Proteomes" id="UP000011693"/>
    </source>
</evidence>
<feature type="transmembrane region" description="Helical" evidence="5">
    <location>
        <begin position="89"/>
        <end position="111"/>
    </location>
</feature>
<evidence type="ECO:0000256" key="4">
    <source>
        <dbReference type="ARBA" id="ARBA00023136"/>
    </source>
</evidence>
<dbReference type="EMBL" id="AOIN01000008">
    <property type="protein sequence ID" value="ELZ06231.1"/>
    <property type="molecule type" value="Genomic_DNA"/>
</dbReference>
<evidence type="ECO:0000256" key="1">
    <source>
        <dbReference type="ARBA" id="ARBA00004141"/>
    </source>
</evidence>
<dbReference type="Proteomes" id="UP000011693">
    <property type="component" value="Unassembled WGS sequence"/>
</dbReference>
<feature type="transmembrane region" description="Helical" evidence="5">
    <location>
        <begin position="162"/>
        <end position="180"/>
    </location>
</feature>
<dbReference type="Gene3D" id="1.20.1540.10">
    <property type="entry name" value="Rhomboid-like"/>
    <property type="match status" value="1"/>
</dbReference>
<dbReference type="InterPro" id="IPR035952">
    <property type="entry name" value="Rhomboid-like_sf"/>
</dbReference>
<keyword evidence="3 5" id="KW-1133">Transmembrane helix</keyword>
<dbReference type="SUPFAM" id="SSF144091">
    <property type="entry name" value="Rhomboid-like"/>
    <property type="match status" value="1"/>
</dbReference>
<gene>
    <name evidence="7" type="ORF">C482_00375</name>
</gene>
<protein>
    <submittedName>
        <fullName evidence="7">Rhomboid family protein</fullName>
    </submittedName>
</protein>
<feature type="transmembrane region" description="Helical" evidence="5">
    <location>
        <begin position="186"/>
        <end position="206"/>
    </location>
</feature>